<feature type="compositionally biased region" description="Basic and acidic residues" evidence="8">
    <location>
        <begin position="303"/>
        <end position="312"/>
    </location>
</feature>
<evidence type="ECO:0000256" key="7">
    <source>
        <dbReference type="HAMAP-Rule" id="MF_00902"/>
    </source>
</evidence>
<evidence type="ECO:0000313" key="9">
    <source>
        <dbReference type="EMBL" id="OLF18074.1"/>
    </source>
</evidence>
<dbReference type="PRINTS" id="PR01840">
    <property type="entry name" value="TATCFAMILY"/>
</dbReference>
<feature type="transmembrane region" description="Helical" evidence="7">
    <location>
        <begin position="42"/>
        <end position="62"/>
    </location>
</feature>
<dbReference type="InterPro" id="IPR002033">
    <property type="entry name" value="TatC"/>
</dbReference>
<feature type="region of interest" description="Disordered" evidence="8">
    <location>
        <begin position="1"/>
        <end position="26"/>
    </location>
</feature>
<accession>A0A1Q8CUS9</accession>
<organism evidence="9 10">
    <name type="scientific">Actinophytocola xanthii</name>
    <dbReference type="NCBI Taxonomy" id="1912961"/>
    <lineage>
        <taxon>Bacteria</taxon>
        <taxon>Bacillati</taxon>
        <taxon>Actinomycetota</taxon>
        <taxon>Actinomycetes</taxon>
        <taxon>Pseudonocardiales</taxon>
        <taxon>Pseudonocardiaceae</taxon>
    </lineage>
</organism>
<keyword evidence="5 7" id="KW-0811">Translocation</keyword>
<feature type="transmembrane region" description="Helical" evidence="7">
    <location>
        <begin position="148"/>
        <end position="168"/>
    </location>
</feature>
<comment type="caution">
    <text evidence="9">The sequence shown here is derived from an EMBL/GenBank/DDBJ whole genome shotgun (WGS) entry which is preliminary data.</text>
</comment>
<keyword evidence="4 7" id="KW-1133">Transmembrane helix</keyword>
<reference evidence="9 10" key="1">
    <citation type="submission" date="2016-12" db="EMBL/GenBank/DDBJ databases">
        <title>The draft genome sequence of Actinophytocola sp. 11-183.</title>
        <authorList>
            <person name="Wang W."/>
            <person name="Yuan L."/>
        </authorList>
    </citation>
    <scope>NUCLEOTIDE SEQUENCE [LARGE SCALE GENOMIC DNA]</scope>
    <source>
        <strain evidence="9 10">11-183</strain>
    </source>
</reference>
<keyword evidence="7" id="KW-1003">Cell membrane</keyword>
<keyword evidence="6 7" id="KW-0472">Membrane</keyword>
<gene>
    <name evidence="7" type="primary">tatC</name>
    <name evidence="9" type="ORF">BU204_07985</name>
</gene>
<evidence type="ECO:0000256" key="6">
    <source>
        <dbReference type="ARBA" id="ARBA00023136"/>
    </source>
</evidence>
<dbReference type="GO" id="GO:0043953">
    <property type="term" value="P:protein transport by the Tat complex"/>
    <property type="evidence" value="ECO:0007669"/>
    <property type="project" value="UniProtKB-UniRule"/>
</dbReference>
<dbReference type="GO" id="GO:0009977">
    <property type="term" value="F:proton motive force dependent protein transmembrane transporter activity"/>
    <property type="evidence" value="ECO:0007669"/>
    <property type="project" value="TreeGrafter"/>
</dbReference>
<protein>
    <recommendedName>
        <fullName evidence="7">Sec-independent protein translocase protein TatC</fullName>
    </recommendedName>
</protein>
<proteinExistence type="inferred from homology"/>
<feature type="compositionally biased region" description="Acidic residues" evidence="8">
    <location>
        <begin position="289"/>
        <end position="302"/>
    </location>
</feature>
<dbReference type="HAMAP" id="MF_00902">
    <property type="entry name" value="TatC"/>
    <property type="match status" value="1"/>
</dbReference>
<evidence type="ECO:0000256" key="3">
    <source>
        <dbReference type="ARBA" id="ARBA00022927"/>
    </source>
</evidence>
<evidence type="ECO:0000256" key="4">
    <source>
        <dbReference type="ARBA" id="ARBA00022989"/>
    </source>
</evidence>
<dbReference type="NCBIfam" id="TIGR00945">
    <property type="entry name" value="tatC"/>
    <property type="match status" value="1"/>
</dbReference>
<keyword evidence="7" id="KW-0813">Transport</keyword>
<feature type="transmembrane region" description="Helical" evidence="7">
    <location>
        <begin position="229"/>
        <end position="246"/>
    </location>
</feature>
<dbReference type="Pfam" id="PF00902">
    <property type="entry name" value="TatC"/>
    <property type="match status" value="1"/>
</dbReference>
<evidence type="ECO:0000256" key="1">
    <source>
        <dbReference type="ARBA" id="ARBA00004141"/>
    </source>
</evidence>
<comment type="function">
    <text evidence="7">Part of the twin-arginine translocation (Tat) system that transports large folded proteins containing a characteristic twin-arginine motif in their signal peptide across membranes. Together with TatB, TatC is part of a receptor directly interacting with Tat signal peptides.</text>
</comment>
<keyword evidence="2 7" id="KW-0812">Transmembrane</keyword>
<sequence>MARIPHRRDESRREKKRLRSRRHNPDGTMTLRDHLYELKHRLGMALLALLVGCVAGFLWFNWSVGPIPSLGKLLTDPYCALPAGRHGRAEFVPGVCQLIQTKPFEAFLIQFKVGLAAGAVLTSPFWLYQIWAFITPGLYDNERKFTRIFVMLASVLFTAGAVLAYFVVPKGLEVLISFGGETFITALSANDYISFVLVMLLIFGVSFELPLLITMLNRIGILPYRNLKAWRRGIIFALVVFAAVATPGTDPIGMVALAASMTVLFEISVQIARVHDRKAARKAVAEGWGDPEDYDLDPDEVDEGKAGKKKADTSAAGLDDVT</sequence>
<dbReference type="PANTHER" id="PTHR30371">
    <property type="entry name" value="SEC-INDEPENDENT PROTEIN TRANSLOCASE PROTEIN TATC"/>
    <property type="match status" value="1"/>
</dbReference>
<keyword evidence="3 7" id="KW-0653">Protein transport</keyword>
<dbReference type="STRING" id="1912961.BU204_07985"/>
<dbReference type="GO" id="GO:0065002">
    <property type="term" value="P:intracellular protein transmembrane transport"/>
    <property type="evidence" value="ECO:0007669"/>
    <property type="project" value="TreeGrafter"/>
</dbReference>
<comment type="subcellular location">
    <subcellularLocation>
        <location evidence="7">Cell membrane</location>
        <topology evidence="7">Multi-pass membrane protein</topology>
    </subcellularLocation>
    <subcellularLocation>
        <location evidence="1">Membrane</location>
        <topology evidence="1">Multi-pass membrane protein</topology>
    </subcellularLocation>
</comment>
<dbReference type="Proteomes" id="UP000185596">
    <property type="component" value="Unassembled WGS sequence"/>
</dbReference>
<dbReference type="EMBL" id="MSIE01000011">
    <property type="protein sequence ID" value="OLF18074.1"/>
    <property type="molecule type" value="Genomic_DNA"/>
</dbReference>
<evidence type="ECO:0000256" key="5">
    <source>
        <dbReference type="ARBA" id="ARBA00023010"/>
    </source>
</evidence>
<keyword evidence="10" id="KW-1185">Reference proteome</keyword>
<feature type="region of interest" description="Disordered" evidence="8">
    <location>
        <begin position="285"/>
        <end position="322"/>
    </location>
</feature>
<comment type="similarity">
    <text evidence="7">Belongs to the TatC family.</text>
</comment>
<dbReference type="PANTHER" id="PTHR30371:SF0">
    <property type="entry name" value="SEC-INDEPENDENT PROTEIN TRANSLOCASE PROTEIN TATC, CHLOROPLASTIC-RELATED"/>
    <property type="match status" value="1"/>
</dbReference>
<evidence type="ECO:0000313" key="10">
    <source>
        <dbReference type="Proteomes" id="UP000185596"/>
    </source>
</evidence>
<feature type="transmembrane region" description="Helical" evidence="7">
    <location>
        <begin position="192"/>
        <end position="217"/>
    </location>
</feature>
<name>A0A1Q8CUS9_9PSEU</name>
<comment type="caution">
    <text evidence="7">Lacks conserved residue(s) required for the propagation of feature annotation.</text>
</comment>
<feature type="transmembrane region" description="Helical" evidence="7">
    <location>
        <begin position="107"/>
        <end position="128"/>
    </location>
</feature>
<dbReference type="GO" id="GO:0033281">
    <property type="term" value="C:TAT protein transport complex"/>
    <property type="evidence" value="ECO:0007669"/>
    <property type="project" value="UniProtKB-UniRule"/>
</dbReference>
<comment type="subunit">
    <text evidence="7">The Tat system comprises two distinct complexes: a TatABC complex, containing multiple copies of TatA, TatB and TatC subunits, and a separate TatA complex, containing only TatA subunits. Substrates initially bind to the TatABC complex, which probably triggers association of the separate TatA complex to form the active translocon.</text>
</comment>
<evidence type="ECO:0000256" key="8">
    <source>
        <dbReference type="SAM" id="MobiDB-lite"/>
    </source>
</evidence>
<evidence type="ECO:0000256" key="2">
    <source>
        <dbReference type="ARBA" id="ARBA00022692"/>
    </source>
</evidence>
<dbReference type="AlphaFoldDB" id="A0A1Q8CUS9"/>